<sequence>MIKTGHLGKRELLALSVIASIADVSLFYPQQLVLQGSSAGWMIPLFSMLITLGVWALAGPVFAREKKEDLITLCEKTLGRFAARTMCVVIAVYMMLDMVTLSRTFTEAVVTTVLPRSPISFVAVPFFLTVAYCAWKGLEGLSRLALVFWSWLAVGLGALLVLNLNWMRPDKIFPILGFGVTPLLTGSGLFLSVFVNLLVLTLFGSRLRKQEELRTMGFLSIIAIGMTYLLVTLVFVIVFSPEAAMRSPFPLYQLGRLIYIGRFIQRLEAAFVFIWVVMAVLKMATTLLISTYLFATVFRMPVFRPLVASTALIVFALSFYTRSFVETIAFNNKYIVTWSWAVVVGIPLLVATAVRFKRRKEEREHEEAQRSADAS</sequence>
<accession>A0A074LND3</accession>
<dbReference type="OrthoDB" id="1675410at2"/>
<feature type="transmembrane region" description="Helical" evidence="8">
    <location>
        <begin position="146"/>
        <end position="166"/>
    </location>
</feature>
<dbReference type="PANTHER" id="PTHR34975">
    <property type="entry name" value="SPORE GERMINATION PROTEIN A2"/>
    <property type="match status" value="1"/>
</dbReference>
<comment type="subcellular location">
    <subcellularLocation>
        <location evidence="1">Membrane</location>
        <topology evidence="1">Multi-pass membrane protein</topology>
    </subcellularLocation>
</comment>
<dbReference type="STRING" id="1157490.EL26_17785"/>
<gene>
    <name evidence="9" type="ORF">EL26_17785</name>
</gene>
<dbReference type="NCBIfam" id="TIGR00912">
    <property type="entry name" value="2A0309"/>
    <property type="match status" value="1"/>
</dbReference>
<dbReference type="RefSeq" id="WP_038091569.1">
    <property type="nucleotide sequence ID" value="NZ_JMIR01000029.1"/>
</dbReference>
<keyword evidence="10" id="KW-1185">Reference proteome</keyword>
<keyword evidence="7 8" id="KW-0472">Membrane</keyword>
<evidence type="ECO:0000313" key="9">
    <source>
        <dbReference type="EMBL" id="KEO82020.1"/>
    </source>
</evidence>
<feature type="transmembrane region" description="Helical" evidence="8">
    <location>
        <begin position="334"/>
        <end position="354"/>
    </location>
</feature>
<name>A0A074LND3_9BACL</name>
<proteinExistence type="inferred from homology"/>
<keyword evidence="3" id="KW-0813">Transport</keyword>
<dbReference type="Gene3D" id="1.20.1740.10">
    <property type="entry name" value="Amino acid/polyamine transporter I"/>
    <property type="match status" value="1"/>
</dbReference>
<evidence type="ECO:0000256" key="2">
    <source>
        <dbReference type="ARBA" id="ARBA00007998"/>
    </source>
</evidence>
<dbReference type="PANTHER" id="PTHR34975:SF2">
    <property type="entry name" value="SPORE GERMINATION PROTEIN A2"/>
    <property type="match status" value="1"/>
</dbReference>
<feature type="transmembrane region" description="Helical" evidence="8">
    <location>
        <begin position="81"/>
        <end position="101"/>
    </location>
</feature>
<evidence type="ECO:0000256" key="6">
    <source>
        <dbReference type="ARBA" id="ARBA00022989"/>
    </source>
</evidence>
<evidence type="ECO:0000256" key="4">
    <source>
        <dbReference type="ARBA" id="ARBA00022544"/>
    </source>
</evidence>
<evidence type="ECO:0000256" key="5">
    <source>
        <dbReference type="ARBA" id="ARBA00022692"/>
    </source>
</evidence>
<evidence type="ECO:0000256" key="7">
    <source>
        <dbReference type="ARBA" id="ARBA00023136"/>
    </source>
</evidence>
<dbReference type="GO" id="GO:0009847">
    <property type="term" value="P:spore germination"/>
    <property type="evidence" value="ECO:0007669"/>
    <property type="project" value="InterPro"/>
</dbReference>
<evidence type="ECO:0000256" key="3">
    <source>
        <dbReference type="ARBA" id="ARBA00022448"/>
    </source>
</evidence>
<evidence type="ECO:0000313" key="10">
    <source>
        <dbReference type="Proteomes" id="UP000027931"/>
    </source>
</evidence>
<dbReference type="GO" id="GO:0016020">
    <property type="term" value="C:membrane"/>
    <property type="evidence" value="ECO:0007669"/>
    <property type="project" value="UniProtKB-SubCell"/>
</dbReference>
<feature type="transmembrane region" description="Helical" evidence="8">
    <location>
        <begin position="272"/>
        <end position="295"/>
    </location>
</feature>
<feature type="transmembrane region" description="Helical" evidence="8">
    <location>
        <begin position="215"/>
        <end position="239"/>
    </location>
</feature>
<dbReference type="InterPro" id="IPR004761">
    <property type="entry name" value="Spore_GerAB"/>
</dbReference>
<keyword evidence="6 8" id="KW-1133">Transmembrane helix</keyword>
<feature type="transmembrane region" description="Helical" evidence="8">
    <location>
        <begin position="302"/>
        <end position="322"/>
    </location>
</feature>
<feature type="transmembrane region" description="Helical" evidence="8">
    <location>
        <begin position="41"/>
        <end position="61"/>
    </location>
</feature>
<dbReference type="AlphaFoldDB" id="A0A074LND3"/>
<dbReference type="Proteomes" id="UP000027931">
    <property type="component" value="Unassembled WGS sequence"/>
</dbReference>
<feature type="transmembrane region" description="Helical" evidence="8">
    <location>
        <begin position="12"/>
        <end position="29"/>
    </location>
</feature>
<reference evidence="9 10" key="1">
    <citation type="journal article" date="2013" name="Int. J. Syst. Evol. Microbiol.">
        <title>Tumebacillus flagellatus sp. nov., an alpha-amylase/pullulanase-producing bacterium isolated from cassava wastewater.</title>
        <authorList>
            <person name="Wang Q."/>
            <person name="Xie N."/>
            <person name="Qin Y."/>
            <person name="Shen N."/>
            <person name="Zhu J."/>
            <person name="Mi H."/>
            <person name="Huang R."/>
        </authorList>
    </citation>
    <scope>NUCLEOTIDE SEQUENCE [LARGE SCALE GENOMIC DNA]</scope>
    <source>
        <strain evidence="9 10">GST4</strain>
    </source>
</reference>
<dbReference type="EMBL" id="JMIR01000029">
    <property type="protein sequence ID" value="KEO82020.1"/>
    <property type="molecule type" value="Genomic_DNA"/>
</dbReference>
<feature type="transmembrane region" description="Helical" evidence="8">
    <location>
        <begin position="172"/>
        <end position="203"/>
    </location>
</feature>
<dbReference type="Pfam" id="PF03845">
    <property type="entry name" value="Spore_permease"/>
    <property type="match status" value="1"/>
</dbReference>
<feature type="transmembrane region" description="Helical" evidence="8">
    <location>
        <begin position="113"/>
        <end position="134"/>
    </location>
</feature>
<comment type="caution">
    <text evidence="9">The sequence shown here is derived from an EMBL/GenBank/DDBJ whole genome shotgun (WGS) entry which is preliminary data.</text>
</comment>
<comment type="similarity">
    <text evidence="2">Belongs to the amino acid-polyamine-organocation (APC) superfamily. Spore germination protein (SGP) (TC 2.A.3.9) family.</text>
</comment>
<protein>
    <submittedName>
        <fullName evidence="9">Uncharacterized protein</fullName>
    </submittedName>
</protein>
<dbReference type="eggNOG" id="COG0531">
    <property type="taxonomic scope" value="Bacteria"/>
</dbReference>
<evidence type="ECO:0000256" key="1">
    <source>
        <dbReference type="ARBA" id="ARBA00004141"/>
    </source>
</evidence>
<keyword evidence="4" id="KW-0309">Germination</keyword>
<evidence type="ECO:0000256" key="8">
    <source>
        <dbReference type="SAM" id="Phobius"/>
    </source>
</evidence>
<organism evidence="9 10">
    <name type="scientific">Tumebacillus flagellatus</name>
    <dbReference type="NCBI Taxonomy" id="1157490"/>
    <lineage>
        <taxon>Bacteria</taxon>
        <taxon>Bacillati</taxon>
        <taxon>Bacillota</taxon>
        <taxon>Bacilli</taxon>
        <taxon>Bacillales</taxon>
        <taxon>Alicyclobacillaceae</taxon>
        <taxon>Tumebacillus</taxon>
    </lineage>
</organism>
<keyword evidence="5 8" id="KW-0812">Transmembrane</keyword>